<dbReference type="RefSeq" id="WP_049584512.1">
    <property type="nucleotide sequence ID" value="NZ_CAWQXX010000040.1"/>
</dbReference>
<dbReference type="STRING" id="29488.KS18_10485"/>
<accession>A0A1G5R0M0</accession>
<feature type="transmembrane region" description="Helical" evidence="1">
    <location>
        <begin position="131"/>
        <end position="157"/>
    </location>
</feature>
<feature type="transmembrane region" description="Helical" evidence="1">
    <location>
        <begin position="48"/>
        <end position="68"/>
    </location>
</feature>
<dbReference type="GeneID" id="45657406"/>
<gene>
    <name evidence="2" type="ORF">SAMN02982990_02735</name>
</gene>
<organism evidence="2 3">
    <name type="scientific">Photorhabdus luminescens</name>
    <name type="common">Xenorhabdus luminescens</name>
    <dbReference type="NCBI Taxonomy" id="29488"/>
    <lineage>
        <taxon>Bacteria</taxon>
        <taxon>Pseudomonadati</taxon>
        <taxon>Pseudomonadota</taxon>
        <taxon>Gammaproteobacteria</taxon>
        <taxon>Enterobacterales</taxon>
        <taxon>Morganellaceae</taxon>
        <taxon>Photorhabdus</taxon>
    </lineage>
</organism>
<reference evidence="3" key="1">
    <citation type="submission" date="2016-10" db="EMBL/GenBank/DDBJ databases">
        <authorList>
            <person name="Varghese N."/>
            <person name="Submissions S."/>
        </authorList>
    </citation>
    <scope>NUCLEOTIDE SEQUENCE [LARGE SCALE GENOMIC DNA]</scope>
    <source>
        <strain evidence="3">ATCC 29999</strain>
    </source>
</reference>
<keyword evidence="1" id="KW-1133">Transmembrane helix</keyword>
<sequence>MNQIYKIVWIGLAINVLTYFVLLVAIKVAGAGYFALSYEERHLVAKLSIFNALMLIFILLEVVNLFVILKAPKYAKVSSFIASCLFPFGAFYFIGCLLLIQRVALSPFYEYQYQAGNVTPDSAVYFVRDRYWKRMCIFGCITLVMSMKGAVSICMMMTAMHCLSYRKTEGRYFFAETEGGFLLTPTALSKTIFLPYGCINRVEERENSVLIVVNLNKKIDIVFSKKFVERDDLIKVIKLLSQAALNNPNDNIITF</sequence>
<evidence type="ECO:0000313" key="3">
    <source>
        <dbReference type="Proteomes" id="UP000183223"/>
    </source>
</evidence>
<keyword evidence="1" id="KW-0472">Membrane</keyword>
<dbReference type="EMBL" id="FMWJ01000012">
    <property type="protein sequence ID" value="SCZ67398.1"/>
    <property type="molecule type" value="Genomic_DNA"/>
</dbReference>
<evidence type="ECO:0000256" key="1">
    <source>
        <dbReference type="SAM" id="Phobius"/>
    </source>
</evidence>
<evidence type="ECO:0000313" key="2">
    <source>
        <dbReference type="EMBL" id="SCZ67398.1"/>
    </source>
</evidence>
<keyword evidence="1" id="KW-0812">Transmembrane</keyword>
<feature type="transmembrane region" description="Helical" evidence="1">
    <location>
        <begin position="7"/>
        <end position="36"/>
    </location>
</feature>
<dbReference type="AlphaFoldDB" id="A0A1G5R0M0"/>
<keyword evidence="3" id="KW-1185">Reference proteome</keyword>
<feature type="transmembrane region" description="Helical" evidence="1">
    <location>
        <begin position="80"/>
        <end position="100"/>
    </location>
</feature>
<proteinExistence type="predicted"/>
<protein>
    <submittedName>
        <fullName evidence="2">Uncharacterized protein</fullName>
    </submittedName>
</protein>
<name>A0A1G5R0M0_PHOLU</name>
<dbReference type="Proteomes" id="UP000183223">
    <property type="component" value="Unassembled WGS sequence"/>
</dbReference>